<dbReference type="HOGENOM" id="CLU_048807_0_0_1"/>
<keyword evidence="1" id="KW-0812">Transmembrane</keyword>
<feature type="transmembrane region" description="Helical" evidence="1">
    <location>
        <begin position="183"/>
        <end position="211"/>
    </location>
</feature>
<evidence type="ECO:0008006" key="4">
    <source>
        <dbReference type="Google" id="ProtNLM"/>
    </source>
</evidence>
<dbReference type="Proteomes" id="UP000015104">
    <property type="component" value="Unassembled WGS sequence"/>
</dbReference>
<dbReference type="EnsemblMetazoa" id="tetur13g04620.1">
    <property type="protein sequence ID" value="tetur13g04620.1"/>
    <property type="gene ID" value="tetur13g04620"/>
</dbReference>
<dbReference type="AlphaFoldDB" id="T1KKQ6"/>
<accession>T1KKQ6</accession>
<name>T1KKQ6_TETUR</name>
<proteinExistence type="predicted"/>
<evidence type="ECO:0000256" key="1">
    <source>
        <dbReference type="SAM" id="Phobius"/>
    </source>
</evidence>
<feature type="transmembrane region" description="Helical" evidence="1">
    <location>
        <begin position="82"/>
        <end position="103"/>
    </location>
</feature>
<feature type="transmembrane region" description="Helical" evidence="1">
    <location>
        <begin position="248"/>
        <end position="264"/>
    </location>
</feature>
<feature type="transmembrane region" description="Helical" evidence="1">
    <location>
        <begin position="310"/>
        <end position="332"/>
    </location>
</feature>
<feature type="transmembrane region" description="Helical" evidence="1">
    <location>
        <begin position="339"/>
        <end position="362"/>
    </location>
</feature>
<feature type="transmembrane region" description="Helical" evidence="1">
    <location>
        <begin position="123"/>
        <end position="140"/>
    </location>
</feature>
<feature type="transmembrane region" description="Helical" evidence="1">
    <location>
        <begin position="223"/>
        <end position="241"/>
    </location>
</feature>
<keyword evidence="3" id="KW-1185">Reference proteome</keyword>
<protein>
    <recommendedName>
        <fullName evidence="4">Gustatory receptor</fullName>
    </recommendedName>
</protein>
<evidence type="ECO:0000313" key="2">
    <source>
        <dbReference type="EnsemblMetazoa" id="tetur13g04620.1"/>
    </source>
</evidence>
<organism evidence="2 3">
    <name type="scientific">Tetranychus urticae</name>
    <name type="common">Two-spotted spider mite</name>
    <dbReference type="NCBI Taxonomy" id="32264"/>
    <lineage>
        <taxon>Eukaryota</taxon>
        <taxon>Metazoa</taxon>
        <taxon>Ecdysozoa</taxon>
        <taxon>Arthropoda</taxon>
        <taxon>Chelicerata</taxon>
        <taxon>Arachnida</taxon>
        <taxon>Acari</taxon>
        <taxon>Acariformes</taxon>
        <taxon>Trombidiformes</taxon>
        <taxon>Prostigmata</taxon>
        <taxon>Eleutherengona</taxon>
        <taxon>Raphignathae</taxon>
        <taxon>Tetranychoidea</taxon>
        <taxon>Tetranychidae</taxon>
        <taxon>Tetranychus</taxon>
    </lineage>
</organism>
<feature type="transmembrane region" description="Helical" evidence="1">
    <location>
        <begin position="419"/>
        <end position="438"/>
    </location>
</feature>
<reference evidence="2" key="2">
    <citation type="submission" date="2015-06" db="UniProtKB">
        <authorList>
            <consortium name="EnsemblMetazoa"/>
        </authorList>
    </citation>
    <scope>IDENTIFICATION</scope>
</reference>
<evidence type="ECO:0000313" key="3">
    <source>
        <dbReference type="Proteomes" id="UP000015104"/>
    </source>
</evidence>
<keyword evidence="1" id="KW-1133">Transmembrane helix</keyword>
<dbReference type="EMBL" id="CAEY01000164">
    <property type="status" value="NOT_ANNOTATED_CDS"/>
    <property type="molecule type" value="Genomic_DNA"/>
</dbReference>
<sequence>MMPVNGKSFYNVYKMLEHFSKNFKQIVSSLKAIPDSNEFSSQVWDYVRRTERLTINFQVVRNGLDQTDIKTVNAFGYRRLNLIDWVIFITSLANVLRISVLIFNTNDTVSFYLGDPLFQSKDQLPLITWCGLAIFVNFIFREWILYLEANGKLKVLSIWKEYRDGVKLVDLRMSNRNIKQFRFSVYCVSLVFNNVMIGLPIFLSILFFTPLLTNPWTYKVPKLAFFGIIWSFSVIFAVTYLLNSILGFAWYILCVFTFHLFRLLDLVDFADFLLKQTNENLCNEKDIQFFSLLVIRRLNSFELASFKLRYIFLCYVIVYSAAGDVYIFLGVVVRVYSNFFADLVAIFGIFILPTLGFFGLAFGKLITELDRLTIRLHRLTIRSKFSINTMSKVLEIMDRVAGPYNGVKIGDFLTLEKTFFILFILENITTLMLITINVRPLIST</sequence>
<reference evidence="3" key="1">
    <citation type="submission" date="2011-08" db="EMBL/GenBank/DDBJ databases">
        <authorList>
            <person name="Rombauts S."/>
        </authorList>
    </citation>
    <scope>NUCLEOTIDE SEQUENCE</scope>
    <source>
        <strain evidence="3">London</strain>
    </source>
</reference>
<keyword evidence="1" id="KW-0472">Membrane</keyword>